<evidence type="ECO:0000313" key="2">
    <source>
        <dbReference type="EMBL" id="MES0838233.1"/>
    </source>
</evidence>
<proteinExistence type="predicted"/>
<dbReference type="InterPro" id="IPR018656">
    <property type="entry name" value="DUF2087"/>
</dbReference>
<organism evidence="2 3">
    <name type="scientific">Nocardiopsis tropica</name>
    <dbReference type="NCBI Taxonomy" id="109330"/>
    <lineage>
        <taxon>Bacteria</taxon>
        <taxon>Bacillati</taxon>
        <taxon>Actinomycetota</taxon>
        <taxon>Actinomycetes</taxon>
        <taxon>Streptosporangiales</taxon>
        <taxon>Nocardiopsidaceae</taxon>
        <taxon>Nocardiopsis</taxon>
    </lineage>
</organism>
<dbReference type="Proteomes" id="UP001432401">
    <property type="component" value="Unassembled WGS sequence"/>
</dbReference>
<evidence type="ECO:0000259" key="1">
    <source>
        <dbReference type="Pfam" id="PF09860"/>
    </source>
</evidence>
<comment type="caution">
    <text evidence="2">The sequence shown here is derived from an EMBL/GenBank/DDBJ whole genome shotgun (WGS) entry which is preliminary data.</text>
</comment>
<reference evidence="2 3" key="1">
    <citation type="submission" date="2024-06" db="EMBL/GenBank/DDBJ databases">
        <authorList>
            <person name="Bataeva Y.V."/>
            <person name="Grigorian L.N."/>
            <person name="Solomentsev V.I."/>
        </authorList>
    </citation>
    <scope>NUCLEOTIDE SEQUENCE [LARGE SCALE GENOMIC DNA]</scope>
    <source>
        <strain evidence="3">SCPM-O-B-12605 (RCAM04882)</strain>
    </source>
</reference>
<evidence type="ECO:0000313" key="3">
    <source>
        <dbReference type="Proteomes" id="UP001432401"/>
    </source>
</evidence>
<sequence>MPHPAQIVSSLADPDRLALYARVVAAGAGGAAPEDLRAGGSGAVRHLRRLADAGLVREEGGRVVCVPGVFAAALEENAPAGRDPVDALFHQGRLTALPVRRELRRGVFARIAGRLFAPGVVYTEKQVNTAIRTCFDDPSSMRRYLAEGGYLTREADGSAYRVAADRAAATPPRGLRSRRRPRARGRCAGCARCARSSA</sequence>
<dbReference type="RefSeq" id="WP_352986999.1">
    <property type="nucleotide sequence ID" value="NZ_JBEQNA010000022.1"/>
</dbReference>
<protein>
    <submittedName>
        <fullName evidence="2">DUF2087 domain-containing protein</fullName>
    </submittedName>
</protein>
<dbReference type="Pfam" id="PF09860">
    <property type="entry name" value="DUF2087"/>
    <property type="match status" value="1"/>
</dbReference>
<dbReference type="EMBL" id="JBEQNB010000025">
    <property type="protein sequence ID" value="MES0838233.1"/>
    <property type="molecule type" value="Genomic_DNA"/>
</dbReference>
<feature type="domain" description="DUF2087" evidence="1">
    <location>
        <begin position="93"/>
        <end position="161"/>
    </location>
</feature>
<gene>
    <name evidence="2" type="ORF">ABUK86_31015</name>
</gene>
<keyword evidence="3" id="KW-1185">Reference proteome</keyword>
<accession>A0ABV2A4G4</accession>
<name>A0ABV2A4G4_9ACTN</name>